<dbReference type="SUPFAM" id="SSF160996">
    <property type="entry name" value="HI0933 insert domain-like"/>
    <property type="match status" value="1"/>
</dbReference>
<dbReference type="NCBIfam" id="TIGR03862">
    <property type="entry name" value="flavo_PP4765"/>
    <property type="match status" value="1"/>
</dbReference>
<dbReference type="InterPro" id="IPR036188">
    <property type="entry name" value="FAD/NAD-bd_sf"/>
</dbReference>
<name>A0A934M0E1_9RHOB</name>
<dbReference type="EMBL" id="JAEIJD010000004">
    <property type="protein sequence ID" value="MBI6629653.1"/>
    <property type="molecule type" value="Genomic_DNA"/>
</dbReference>
<dbReference type="NCBIfam" id="TIGR00275">
    <property type="entry name" value="aminoacetone oxidase family FAD-binding enzyme"/>
    <property type="match status" value="1"/>
</dbReference>
<dbReference type="InterPro" id="IPR055178">
    <property type="entry name" value="RsdA/BaiN/AoA(So)-like_dom"/>
</dbReference>
<evidence type="ECO:0000259" key="5">
    <source>
        <dbReference type="Pfam" id="PF22780"/>
    </source>
</evidence>
<dbReference type="Pfam" id="PF03486">
    <property type="entry name" value="HI0933_like"/>
    <property type="match status" value="1"/>
</dbReference>
<dbReference type="InterPro" id="IPR004792">
    <property type="entry name" value="BaiN-like"/>
</dbReference>
<evidence type="ECO:0000313" key="6">
    <source>
        <dbReference type="EMBL" id="MBI6629653.1"/>
    </source>
</evidence>
<dbReference type="Pfam" id="PF22780">
    <property type="entry name" value="HI0933_like_1st"/>
    <property type="match status" value="1"/>
</dbReference>
<evidence type="ECO:0000313" key="7">
    <source>
        <dbReference type="Proteomes" id="UP000613255"/>
    </source>
</evidence>
<dbReference type="PRINTS" id="PR00420">
    <property type="entry name" value="RNGMNOXGNASE"/>
</dbReference>
<dbReference type="RefSeq" id="WP_198685678.1">
    <property type="nucleotide sequence ID" value="NZ_JAEIJD010000004.1"/>
</dbReference>
<evidence type="ECO:0000256" key="3">
    <source>
        <dbReference type="ARBA" id="ARBA00022827"/>
    </source>
</evidence>
<comment type="cofactor">
    <cofactor evidence="1">
        <name>FAD</name>
        <dbReference type="ChEBI" id="CHEBI:57692"/>
    </cofactor>
</comment>
<feature type="domain" description="RsdA/BaiN/AoA(So)-like insert" evidence="5">
    <location>
        <begin position="196"/>
        <end position="338"/>
    </location>
</feature>
<dbReference type="Gene3D" id="1.10.8.260">
    <property type="entry name" value="HI0933 insert domain-like"/>
    <property type="match status" value="1"/>
</dbReference>
<keyword evidence="3" id="KW-0274">FAD</keyword>
<dbReference type="SUPFAM" id="SSF51905">
    <property type="entry name" value="FAD/NAD(P)-binding domain"/>
    <property type="match status" value="1"/>
</dbReference>
<proteinExistence type="predicted"/>
<dbReference type="Gene3D" id="2.40.30.10">
    <property type="entry name" value="Translation factors"/>
    <property type="match status" value="1"/>
</dbReference>
<dbReference type="AlphaFoldDB" id="A0A934M0E1"/>
<evidence type="ECO:0000256" key="1">
    <source>
        <dbReference type="ARBA" id="ARBA00001974"/>
    </source>
</evidence>
<reference evidence="6" key="1">
    <citation type="submission" date="2020-12" db="EMBL/GenBank/DDBJ databases">
        <title>Pontibaca salina gen. nov., sp. nov., isolated from marine sediment.</title>
        <authorList>
            <person name="Bo J."/>
            <person name="Wang S."/>
            <person name="Song X."/>
            <person name="Du Z."/>
        </authorList>
    </citation>
    <scope>NUCLEOTIDE SEQUENCE</scope>
    <source>
        <strain evidence="6">S1109L</strain>
    </source>
</reference>
<evidence type="ECO:0000259" key="4">
    <source>
        <dbReference type="Pfam" id="PF03486"/>
    </source>
</evidence>
<sequence length="402" mass="43283">MNVTGKQANALVIGGGPAGLMAAEELARAGCAVTLAEAKPSIGRKFLMAGKSGLNLSKAEPLPQMLSAYDEAAEWLRPMIEDFDTVAVQDWARGLGQDLFTGSTGRIFPVSMKASPLLRAWLARLDDLGVQRRLRWYWTGWRGDAVAFDAPEGPVTCAPDVIVLALGGASWARLGSDGEWTRILSTEGVTLEPFAPANVGLNVQWSAHMARHFGKPIKGVEWRAGIARSRGEAVISAHGLEGGGIYAICKAIRLGYPVQIDLLPERSLADLTVRLSRPRGKTSLSNHLRKALRLDPARIAMLNEFVHPLPTDPEALARVIKALPLRHDGLRPLDEAISTSGGVSRAALTEELMLRARPGVFCAGEMLDWEAPTGGYLLTACFATGRWAGRAAARWAQRGMTL</sequence>
<dbReference type="InterPro" id="IPR057661">
    <property type="entry name" value="RsdA/BaiN/AoA(So)_Rossmann"/>
</dbReference>
<dbReference type="InterPro" id="IPR023166">
    <property type="entry name" value="BaiN-like_dom_sf"/>
</dbReference>
<feature type="domain" description="RsdA/BaiN/AoA(So)-like Rossmann fold-like" evidence="4">
    <location>
        <begin position="10"/>
        <end position="390"/>
    </location>
</feature>
<accession>A0A934M0E1</accession>
<dbReference type="Proteomes" id="UP000613255">
    <property type="component" value="Unassembled WGS sequence"/>
</dbReference>
<keyword evidence="7" id="KW-1185">Reference proteome</keyword>
<comment type="caution">
    <text evidence="6">The sequence shown here is derived from an EMBL/GenBank/DDBJ whole genome shotgun (WGS) entry which is preliminary data.</text>
</comment>
<evidence type="ECO:0000256" key="2">
    <source>
        <dbReference type="ARBA" id="ARBA00022630"/>
    </source>
</evidence>
<dbReference type="InterPro" id="IPR022460">
    <property type="entry name" value="Flavoprotein_PP4765"/>
</dbReference>
<protein>
    <submittedName>
        <fullName evidence="6">TIGR03862 family flavoprotein</fullName>
    </submittedName>
</protein>
<dbReference type="Gene3D" id="3.50.50.60">
    <property type="entry name" value="FAD/NAD(P)-binding domain"/>
    <property type="match status" value="1"/>
</dbReference>
<dbReference type="PANTHER" id="PTHR42887">
    <property type="entry name" value="OS12G0638800 PROTEIN"/>
    <property type="match status" value="1"/>
</dbReference>
<dbReference type="PANTHER" id="PTHR42887:SF1">
    <property type="entry name" value="BLR3961 PROTEIN"/>
    <property type="match status" value="1"/>
</dbReference>
<organism evidence="6 7">
    <name type="scientific">Pontibaca salina</name>
    <dbReference type="NCBI Taxonomy" id="2795731"/>
    <lineage>
        <taxon>Bacteria</taxon>
        <taxon>Pseudomonadati</taxon>
        <taxon>Pseudomonadota</taxon>
        <taxon>Alphaproteobacteria</taxon>
        <taxon>Rhodobacterales</taxon>
        <taxon>Roseobacteraceae</taxon>
        <taxon>Pontibaca</taxon>
    </lineage>
</organism>
<keyword evidence="2" id="KW-0285">Flavoprotein</keyword>
<gene>
    <name evidence="6" type="ORF">JAO82_07115</name>
</gene>